<accession>A0A6S6S8R1</accession>
<dbReference type="Gene3D" id="3.40.630.40">
    <property type="entry name" value="Zn-dependent exopeptidases"/>
    <property type="match status" value="1"/>
</dbReference>
<sequence>MILHIPHSSTLIPEYETEMMKDKDVLDAIEKYTDHRTHELFNGYKLTEAVIYPYSRVFCDVEKLEENEPMEELGLGILYDVSKNTRKFPDRALETYKEHHDELLKVTLKEKTYFNKTIIIDCHSFSDEQAKEQGYNEKTVDICLGTDETHTPNELTQMCQEHFEKEGYSVGINEPFQGTIIPLKLYGNEDILSIMLEVNKRTYSNEADFIRLRDCIGVLLEKIDNFYTE</sequence>
<dbReference type="InterPro" id="IPR007709">
    <property type="entry name" value="N-FG_amidohydro"/>
</dbReference>
<proteinExistence type="predicted"/>
<reference evidence="1" key="1">
    <citation type="submission" date="2020-01" db="EMBL/GenBank/DDBJ databases">
        <authorList>
            <person name="Meier V. D."/>
            <person name="Meier V D."/>
        </authorList>
    </citation>
    <scope>NUCLEOTIDE SEQUENCE</scope>
    <source>
        <strain evidence="1">HLG_WM_MAG_05</strain>
    </source>
</reference>
<protein>
    <recommendedName>
        <fullName evidence="2">N-formylglutamate amidohydrolase</fullName>
    </recommendedName>
</protein>
<evidence type="ECO:0000313" key="1">
    <source>
        <dbReference type="EMBL" id="CAA6802586.1"/>
    </source>
</evidence>
<evidence type="ECO:0008006" key="2">
    <source>
        <dbReference type="Google" id="ProtNLM"/>
    </source>
</evidence>
<organism evidence="1">
    <name type="scientific">uncultured Sulfurovum sp</name>
    <dbReference type="NCBI Taxonomy" id="269237"/>
    <lineage>
        <taxon>Bacteria</taxon>
        <taxon>Pseudomonadati</taxon>
        <taxon>Campylobacterota</taxon>
        <taxon>Epsilonproteobacteria</taxon>
        <taxon>Campylobacterales</taxon>
        <taxon>Sulfurovaceae</taxon>
        <taxon>Sulfurovum</taxon>
        <taxon>environmental samples</taxon>
    </lineage>
</organism>
<dbReference type="Pfam" id="PF05013">
    <property type="entry name" value="FGase"/>
    <property type="match status" value="1"/>
</dbReference>
<gene>
    <name evidence="1" type="ORF">HELGO_WM10698</name>
</gene>
<dbReference type="AlphaFoldDB" id="A0A6S6S8R1"/>
<dbReference type="EMBL" id="CACVAU010000008">
    <property type="protein sequence ID" value="CAA6802586.1"/>
    <property type="molecule type" value="Genomic_DNA"/>
</dbReference>
<dbReference type="SUPFAM" id="SSF53187">
    <property type="entry name" value="Zn-dependent exopeptidases"/>
    <property type="match status" value="1"/>
</dbReference>
<name>A0A6S6S8R1_9BACT</name>